<dbReference type="AlphaFoldDB" id="A0AAW0SUT4"/>
<comment type="subcellular location">
    <subcellularLocation>
        <location evidence="1 10">Endoplasmic reticulum membrane</location>
        <topology evidence="1 10">Single-pass membrane protein</topology>
    </subcellularLocation>
</comment>
<keyword evidence="6 10" id="KW-0256">Endoplasmic reticulum</keyword>
<keyword evidence="4 10" id="KW-0337">GPI-anchor biosynthesis</keyword>
<evidence type="ECO:0000256" key="1">
    <source>
        <dbReference type="ARBA" id="ARBA00004389"/>
    </source>
</evidence>
<accession>A0AAW0SUT4</accession>
<evidence type="ECO:0000256" key="8">
    <source>
        <dbReference type="ARBA" id="ARBA00023136"/>
    </source>
</evidence>
<comment type="pathway">
    <text evidence="2 10">Glycolipid biosynthesis; glycosylphosphatidylinositol-anchor biosynthesis.</text>
</comment>
<dbReference type="PANTHER" id="PTHR28650">
    <property type="entry name" value="PHOSPHATIDYLINOSITOL-GLYCAN BIOSYNTHESIS CLASS X PROTEIN"/>
    <property type="match status" value="1"/>
</dbReference>
<evidence type="ECO:0000313" key="12">
    <source>
        <dbReference type="Proteomes" id="UP001487740"/>
    </source>
</evidence>
<dbReference type="GO" id="GO:0006506">
    <property type="term" value="P:GPI anchor biosynthetic process"/>
    <property type="evidence" value="ECO:0007669"/>
    <property type="project" value="UniProtKB-KW"/>
</dbReference>
<evidence type="ECO:0000256" key="7">
    <source>
        <dbReference type="ARBA" id="ARBA00022989"/>
    </source>
</evidence>
<feature type="signal peptide" evidence="10">
    <location>
        <begin position="1"/>
        <end position="23"/>
    </location>
</feature>
<evidence type="ECO:0000256" key="9">
    <source>
        <dbReference type="ARBA" id="ARBA00023180"/>
    </source>
</evidence>
<keyword evidence="7" id="KW-1133">Transmembrane helix</keyword>
<evidence type="ECO:0000256" key="4">
    <source>
        <dbReference type="ARBA" id="ARBA00022502"/>
    </source>
</evidence>
<dbReference type="Proteomes" id="UP001487740">
    <property type="component" value="Unassembled WGS sequence"/>
</dbReference>
<feature type="chain" id="PRO_5043112179" description="Phosphatidylinositol-glycan biosynthesis class X protein" evidence="10">
    <location>
        <begin position="24"/>
        <end position="260"/>
    </location>
</feature>
<evidence type="ECO:0000256" key="5">
    <source>
        <dbReference type="ARBA" id="ARBA00022692"/>
    </source>
</evidence>
<comment type="function">
    <text evidence="10">Stabilizing subunit of the glycosylphosphatidylinositol-mannosyltransferase I complex which catalyzes the transfer of the first mannose, via an alpha-1,4 bond from a dolichol-phosphate-mannose (Dol-P-Man) to the glucosaminyl acyl phosphatidylinositol (GlcN-(acyl)PI) intermediate to generate alpha-D-Man-(1-&gt;4)-alpha-D-GlcN-(1-&gt;6)-(1-radyl,2-acyl-sn-glycero-3-phospho)-2-acyl-inositol and participates in the sixth step of the glycosylphosphatidylinositol-anchor biosynthesis. Probably acts by stabilizing the mannosyltransferase PIGM.</text>
</comment>
<dbReference type="SMART" id="SM00780">
    <property type="entry name" value="PIG-X"/>
    <property type="match status" value="1"/>
</dbReference>
<organism evidence="11 12">
    <name type="scientific">Scylla paramamosain</name>
    <name type="common">Mud crab</name>
    <dbReference type="NCBI Taxonomy" id="85552"/>
    <lineage>
        <taxon>Eukaryota</taxon>
        <taxon>Metazoa</taxon>
        <taxon>Ecdysozoa</taxon>
        <taxon>Arthropoda</taxon>
        <taxon>Crustacea</taxon>
        <taxon>Multicrustacea</taxon>
        <taxon>Malacostraca</taxon>
        <taxon>Eumalacostraca</taxon>
        <taxon>Eucarida</taxon>
        <taxon>Decapoda</taxon>
        <taxon>Pleocyemata</taxon>
        <taxon>Brachyura</taxon>
        <taxon>Eubrachyura</taxon>
        <taxon>Portunoidea</taxon>
        <taxon>Portunidae</taxon>
        <taxon>Portuninae</taxon>
        <taxon>Scylla</taxon>
    </lineage>
</organism>
<sequence length="260" mass="27932">MSRGVVGVVVVVSVVAVVVTTSSCPVVMQTSGQVERRLMNGGFHRDLETTVFLSSPEDLDSCVVLLKETYPPGSYVDPHQLAFLRALGGPDFYVPQMINVETPEHQSPRVIAYFFTHVEEMTDGRWLANITIPIHFRYHRAWSGQNHPSLEAHVHIPHPAVLLHCEAGVSDACSPLVHLEPCPPAGPQLCQWLPVHTFSTSEGAVASVPVGNTDLLDTVLLTTTCLTAAATLLILAALAKKTPPTPPMLSSSSGPVPPLS</sequence>
<protein>
    <recommendedName>
        <fullName evidence="10">Phosphatidylinositol-glycan biosynthesis class X protein</fullName>
    </recommendedName>
</protein>
<dbReference type="InterPro" id="IPR040039">
    <property type="entry name" value="PIGX"/>
</dbReference>
<dbReference type="PROSITE" id="PS51257">
    <property type="entry name" value="PROKAR_LIPOPROTEIN"/>
    <property type="match status" value="1"/>
</dbReference>
<dbReference type="PANTHER" id="PTHR28650:SF1">
    <property type="entry name" value="PHOSPHATIDYLINOSITOL-GLYCAN BIOSYNTHESIS CLASS X PROTEIN"/>
    <property type="match status" value="1"/>
</dbReference>
<keyword evidence="10" id="KW-0732">Signal</keyword>
<keyword evidence="12" id="KW-1185">Reference proteome</keyword>
<reference evidence="11 12" key="1">
    <citation type="submission" date="2023-03" db="EMBL/GenBank/DDBJ databases">
        <title>High-quality genome of Scylla paramamosain provides insights in environmental adaptation.</title>
        <authorList>
            <person name="Zhang L."/>
        </authorList>
    </citation>
    <scope>NUCLEOTIDE SEQUENCE [LARGE SCALE GENOMIC DNA]</scope>
    <source>
        <strain evidence="11">LZ_2023a</strain>
        <tissue evidence="11">Muscle</tissue>
    </source>
</reference>
<comment type="caution">
    <text evidence="11">The sequence shown here is derived from an EMBL/GenBank/DDBJ whole genome shotgun (WGS) entry which is preliminary data.</text>
</comment>
<dbReference type="EMBL" id="JARAKH010000044">
    <property type="protein sequence ID" value="KAK8378871.1"/>
    <property type="molecule type" value="Genomic_DNA"/>
</dbReference>
<dbReference type="InterPro" id="IPR013233">
    <property type="entry name" value="PIG-X/PBN1"/>
</dbReference>
<dbReference type="GO" id="GO:0005789">
    <property type="term" value="C:endoplasmic reticulum membrane"/>
    <property type="evidence" value="ECO:0007669"/>
    <property type="project" value="UniProtKB-SubCell"/>
</dbReference>
<comment type="similarity">
    <text evidence="3 10">Belongs to the PIGX family.</text>
</comment>
<evidence type="ECO:0000256" key="3">
    <source>
        <dbReference type="ARBA" id="ARBA00010345"/>
    </source>
</evidence>
<keyword evidence="5" id="KW-0812">Transmembrane</keyword>
<evidence type="ECO:0000256" key="6">
    <source>
        <dbReference type="ARBA" id="ARBA00022824"/>
    </source>
</evidence>
<gene>
    <name evidence="11" type="ORF">O3P69_009537</name>
</gene>
<dbReference type="Pfam" id="PF08320">
    <property type="entry name" value="PIG-X"/>
    <property type="match status" value="1"/>
</dbReference>
<keyword evidence="8" id="KW-0472">Membrane</keyword>
<name>A0AAW0SUT4_SCYPA</name>
<evidence type="ECO:0000256" key="2">
    <source>
        <dbReference type="ARBA" id="ARBA00004687"/>
    </source>
</evidence>
<evidence type="ECO:0000313" key="11">
    <source>
        <dbReference type="EMBL" id="KAK8378871.1"/>
    </source>
</evidence>
<evidence type="ECO:0000256" key="10">
    <source>
        <dbReference type="RuleBase" id="RU366056"/>
    </source>
</evidence>
<keyword evidence="9" id="KW-0325">Glycoprotein</keyword>
<proteinExistence type="inferred from homology"/>